<dbReference type="AlphaFoldDB" id="A0A418VW26"/>
<protein>
    <submittedName>
        <fullName evidence="2">DUF861 domain-containing protein</fullName>
    </submittedName>
</protein>
<dbReference type="InterPro" id="IPR011051">
    <property type="entry name" value="RmlC_Cupin_sf"/>
</dbReference>
<dbReference type="OrthoDB" id="9799053at2"/>
<keyword evidence="3" id="KW-1185">Reference proteome</keyword>
<accession>A0A418VW26</accession>
<evidence type="ECO:0000313" key="3">
    <source>
        <dbReference type="Proteomes" id="UP000283458"/>
    </source>
</evidence>
<dbReference type="EMBL" id="QYUL01000002">
    <property type="protein sequence ID" value="RJF81352.1"/>
    <property type="molecule type" value="Genomic_DNA"/>
</dbReference>
<evidence type="ECO:0000313" key="2">
    <source>
        <dbReference type="EMBL" id="RJF81352.1"/>
    </source>
</evidence>
<dbReference type="Proteomes" id="UP000283458">
    <property type="component" value="Unassembled WGS sequence"/>
</dbReference>
<dbReference type="Pfam" id="PF05899">
    <property type="entry name" value="Cupin_3"/>
    <property type="match status" value="1"/>
</dbReference>
<reference evidence="2 3" key="1">
    <citation type="submission" date="2018-09" db="EMBL/GenBank/DDBJ databases">
        <authorList>
            <person name="Zhu H."/>
        </authorList>
    </citation>
    <scope>NUCLEOTIDE SEQUENCE [LARGE SCALE GENOMIC DNA]</scope>
    <source>
        <strain evidence="2 3">K2W22B-5</strain>
    </source>
</reference>
<organism evidence="2 3">
    <name type="scientific">Azospirillum cavernae</name>
    <dbReference type="NCBI Taxonomy" id="2320860"/>
    <lineage>
        <taxon>Bacteria</taxon>
        <taxon>Pseudomonadati</taxon>
        <taxon>Pseudomonadota</taxon>
        <taxon>Alphaproteobacteria</taxon>
        <taxon>Rhodospirillales</taxon>
        <taxon>Azospirillaceae</taxon>
        <taxon>Azospirillum</taxon>
    </lineage>
</organism>
<dbReference type="InterPro" id="IPR014710">
    <property type="entry name" value="RmlC-like_jellyroll"/>
</dbReference>
<dbReference type="CDD" id="cd02227">
    <property type="entry name" value="cupin_TM1112-like"/>
    <property type="match status" value="1"/>
</dbReference>
<dbReference type="InterPro" id="IPR008579">
    <property type="entry name" value="UGlyAH_Cupin_dom"/>
</dbReference>
<dbReference type="PANTHER" id="PTHR40943:SF1">
    <property type="entry name" value="CYTOPLASMIC PROTEIN"/>
    <property type="match status" value="1"/>
</dbReference>
<feature type="domain" description="(S)-ureidoglycine aminohydrolase cupin" evidence="1">
    <location>
        <begin position="174"/>
        <end position="241"/>
    </location>
</feature>
<dbReference type="SUPFAM" id="SSF51182">
    <property type="entry name" value="RmlC-like cupins"/>
    <property type="match status" value="2"/>
</dbReference>
<gene>
    <name evidence="2" type="ORF">D3877_14325</name>
</gene>
<comment type="caution">
    <text evidence="2">The sequence shown here is derived from an EMBL/GenBank/DDBJ whole genome shotgun (WGS) entry which is preliminary data.</text>
</comment>
<evidence type="ECO:0000259" key="1">
    <source>
        <dbReference type="Pfam" id="PF05899"/>
    </source>
</evidence>
<dbReference type="Gene3D" id="2.60.120.10">
    <property type="entry name" value="Jelly Rolls"/>
    <property type="match status" value="2"/>
</dbReference>
<sequence>MSDTLSRPILLRLDDTDAPLIPTSLGKADPFAARRGVAWSGETAMAAGRVAWEGGTLFMSAFPHTELLIVQGGALTVESGMETDAPVTLRLGVGQAAVLPRGAALRLRADAPVSWSFCAAVAPASAPALGVFALVVDPQPVLSPSAAPAAELLLGPVPACRSANQAHDAATGLRVGVWDSTPYARRLIPHRVNELMHILEGEVTLTDESGAAHRVVAGDTVFVPRGAPCAWTSAIHVRKIYAVQDAPA</sequence>
<dbReference type="RefSeq" id="WP_119831441.1">
    <property type="nucleotide sequence ID" value="NZ_QYUL01000002.1"/>
</dbReference>
<proteinExistence type="predicted"/>
<name>A0A418VW26_9PROT</name>
<dbReference type="PANTHER" id="PTHR40943">
    <property type="entry name" value="CYTOPLASMIC PROTEIN-RELATED"/>
    <property type="match status" value="1"/>
</dbReference>